<dbReference type="Proteomes" id="UP000756132">
    <property type="component" value="Chromosome 2"/>
</dbReference>
<name>A0A9Q8P521_PASFU</name>
<sequence>MAKKKKRAKAKKYDEVESVKPPKPLKNVEPAKSTKSFRLPDLPPELWSKIGKMAVLDAPCCWTETIGCVAQPPRRARTKAIRSSNIPVPAARQRPPITRVCKVLREELLAFHYSNHMRLFIYDTGTQFGTIGKWLRAIGAENRRALGEVTICIWWGMPLHPLVHDGGGTAFEKWMKKHWRIDLRAKSCQILKSIIGDIVKFGLL</sequence>
<dbReference type="EMBL" id="CP090164">
    <property type="protein sequence ID" value="UJO13680.1"/>
    <property type="molecule type" value="Genomic_DNA"/>
</dbReference>
<evidence type="ECO:0000256" key="1">
    <source>
        <dbReference type="SAM" id="MobiDB-lite"/>
    </source>
</evidence>
<evidence type="ECO:0000313" key="2">
    <source>
        <dbReference type="EMBL" id="UJO13680.1"/>
    </source>
</evidence>
<protein>
    <submittedName>
        <fullName evidence="2">Uncharacterized protein</fullName>
    </submittedName>
</protein>
<proteinExistence type="predicted"/>
<evidence type="ECO:0000313" key="3">
    <source>
        <dbReference type="Proteomes" id="UP000756132"/>
    </source>
</evidence>
<feature type="region of interest" description="Disordered" evidence="1">
    <location>
        <begin position="1"/>
        <end position="33"/>
    </location>
</feature>
<dbReference type="OrthoDB" id="3646601at2759"/>
<reference evidence="2" key="1">
    <citation type="submission" date="2021-12" db="EMBL/GenBank/DDBJ databases">
        <authorList>
            <person name="Zaccaron A."/>
            <person name="Stergiopoulos I."/>
        </authorList>
    </citation>
    <scope>NUCLEOTIDE SEQUENCE</scope>
    <source>
        <strain evidence="2">Race5_Kim</strain>
    </source>
</reference>
<feature type="compositionally biased region" description="Basic and acidic residues" evidence="1">
    <location>
        <begin position="11"/>
        <end position="20"/>
    </location>
</feature>
<dbReference type="AlphaFoldDB" id="A0A9Q8P521"/>
<keyword evidence="3" id="KW-1185">Reference proteome</keyword>
<feature type="compositionally biased region" description="Basic residues" evidence="1">
    <location>
        <begin position="1"/>
        <end position="10"/>
    </location>
</feature>
<accession>A0A9Q8P521</accession>
<gene>
    <name evidence="2" type="ORF">CLAFUR5_03857</name>
</gene>
<reference evidence="2" key="2">
    <citation type="journal article" date="2022" name="Microb. Genom.">
        <title>A chromosome-scale genome assembly of the tomato pathogen Cladosporium fulvum reveals a compartmentalized genome architecture and the presence of a dispensable chromosome.</title>
        <authorList>
            <person name="Zaccaron A.Z."/>
            <person name="Chen L.H."/>
            <person name="Samaras A."/>
            <person name="Stergiopoulos I."/>
        </authorList>
    </citation>
    <scope>NUCLEOTIDE SEQUENCE</scope>
    <source>
        <strain evidence="2">Race5_Kim</strain>
    </source>
</reference>
<organism evidence="2 3">
    <name type="scientific">Passalora fulva</name>
    <name type="common">Tomato leaf mold</name>
    <name type="synonym">Cladosporium fulvum</name>
    <dbReference type="NCBI Taxonomy" id="5499"/>
    <lineage>
        <taxon>Eukaryota</taxon>
        <taxon>Fungi</taxon>
        <taxon>Dikarya</taxon>
        <taxon>Ascomycota</taxon>
        <taxon>Pezizomycotina</taxon>
        <taxon>Dothideomycetes</taxon>
        <taxon>Dothideomycetidae</taxon>
        <taxon>Mycosphaerellales</taxon>
        <taxon>Mycosphaerellaceae</taxon>
        <taxon>Fulvia</taxon>
    </lineage>
</organism>